<dbReference type="WBParaSite" id="ACRNAN_scaffold9054.g13630.t1">
    <property type="protein sequence ID" value="ACRNAN_scaffold9054.g13630.t1"/>
    <property type="gene ID" value="ACRNAN_scaffold9054.g13630"/>
</dbReference>
<accession>A0A914EMJ3</accession>
<keyword evidence="3" id="KW-0175">Coiled coil</keyword>
<dbReference type="PANTHER" id="PTHR45885">
    <property type="entry name" value="CELL DIVISION CYCLE 5-LIKE PROTEIN"/>
    <property type="match status" value="1"/>
</dbReference>
<evidence type="ECO:0000313" key="5">
    <source>
        <dbReference type="WBParaSite" id="ACRNAN_scaffold9054.g13630.t1"/>
    </source>
</evidence>
<dbReference type="GO" id="GO:0005681">
    <property type="term" value="C:spliceosomal complex"/>
    <property type="evidence" value="ECO:0007669"/>
    <property type="project" value="TreeGrafter"/>
</dbReference>
<dbReference type="Proteomes" id="UP000887540">
    <property type="component" value="Unplaced"/>
</dbReference>
<keyword evidence="1" id="KW-0238">DNA-binding</keyword>
<dbReference type="GO" id="GO:0000398">
    <property type="term" value="P:mRNA splicing, via spliceosome"/>
    <property type="evidence" value="ECO:0007669"/>
    <property type="project" value="InterPro"/>
</dbReference>
<proteinExistence type="predicted"/>
<dbReference type="GO" id="GO:0000977">
    <property type="term" value="F:RNA polymerase II transcription regulatory region sequence-specific DNA binding"/>
    <property type="evidence" value="ECO:0007669"/>
    <property type="project" value="TreeGrafter"/>
</dbReference>
<dbReference type="GO" id="GO:0000981">
    <property type="term" value="F:DNA-binding transcription factor activity, RNA polymerase II-specific"/>
    <property type="evidence" value="ECO:0007669"/>
    <property type="project" value="TreeGrafter"/>
</dbReference>
<sequence>MTQNSKKTGKLEKKVKIKLGGYQAITANLLTKIEQVRNEKNTHLIELDTFSKLEQHENVSIQHRFQKLVNEVKSQEDREKELQKHYAELAHRKWELEEMANRVDATISAEPVNYNG</sequence>
<evidence type="ECO:0000256" key="2">
    <source>
        <dbReference type="ARBA" id="ARBA00023242"/>
    </source>
</evidence>
<evidence type="ECO:0000256" key="3">
    <source>
        <dbReference type="SAM" id="Coils"/>
    </source>
</evidence>
<name>A0A914EMJ3_9BILA</name>
<dbReference type="AlphaFoldDB" id="A0A914EMJ3"/>
<dbReference type="GO" id="GO:0000974">
    <property type="term" value="C:Prp19 complex"/>
    <property type="evidence" value="ECO:0007669"/>
    <property type="project" value="InterPro"/>
</dbReference>
<protein>
    <submittedName>
        <fullName evidence="5">Flagellar FliJ protein</fullName>
    </submittedName>
</protein>
<keyword evidence="4" id="KW-1185">Reference proteome</keyword>
<evidence type="ECO:0000256" key="1">
    <source>
        <dbReference type="ARBA" id="ARBA00023125"/>
    </source>
</evidence>
<dbReference type="PANTHER" id="PTHR45885:SF1">
    <property type="entry name" value="CELL DIVISION CYCLE 5-LIKE PROTEIN"/>
    <property type="match status" value="1"/>
</dbReference>
<evidence type="ECO:0000313" key="4">
    <source>
        <dbReference type="Proteomes" id="UP000887540"/>
    </source>
</evidence>
<dbReference type="InterPro" id="IPR047242">
    <property type="entry name" value="CDC5L/Cef1"/>
</dbReference>
<feature type="coiled-coil region" evidence="3">
    <location>
        <begin position="65"/>
        <end position="92"/>
    </location>
</feature>
<keyword evidence="2" id="KW-0539">Nucleus</keyword>
<organism evidence="4 5">
    <name type="scientific">Acrobeloides nanus</name>
    <dbReference type="NCBI Taxonomy" id="290746"/>
    <lineage>
        <taxon>Eukaryota</taxon>
        <taxon>Metazoa</taxon>
        <taxon>Ecdysozoa</taxon>
        <taxon>Nematoda</taxon>
        <taxon>Chromadorea</taxon>
        <taxon>Rhabditida</taxon>
        <taxon>Tylenchina</taxon>
        <taxon>Cephalobomorpha</taxon>
        <taxon>Cephaloboidea</taxon>
        <taxon>Cephalobidae</taxon>
        <taxon>Acrobeloides</taxon>
    </lineage>
</organism>
<reference evidence="5" key="1">
    <citation type="submission" date="2022-11" db="UniProtKB">
        <authorList>
            <consortium name="WormBaseParasite"/>
        </authorList>
    </citation>
    <scope>IDENTIFICATION</scope>
</reference>